<dbReference type="STRING" id="4846.A0A367KUC1"/>
<evidence type="ECO:0000313" key="2">
    <source>
        <dbReference type="EMBL" id="RCI05764.1"/>
    </source>
</evidence>
<gene>
    <name evidence="2" type="ORF">CU098_013170</name>
</gene>
<dbReference type="AlphaFoldDB" id="A0A367KUC1"/>
<feature type="region of interest" description="Disordered" evidence="1">
    <location>
        <begin position="1"/>
        <end position="33"/>
    </location>
</feature>
<dbReference type="InterPro" id="IPR044688">
    <property type="entry name" value="SCI-1-like"/>
</dbReference>
<reference evidence="2 3" key="1">
    <citation type="journal article" date="2018" name="G3 (Bethesda)">
        <title>Phylogenetic and Phylogenomic Definition of Rhizopus Species.</title>
        <authorList>
            <person name="Gryganskyi A.P."/>
            <person name="Golan J."/>
            <person name="Dolatabadi S."/>
            <person name="Mondo S."/>
            <person name="Robb S."/>
            <person name="Idnurm A."/>
            <person name="Muszewska A."/>
            <person name="Steczkiewicz K."/>
            <person name="Masonjones S."/>
            <person name="Liao H.L."/>
            <person name="Gajdeczka M.T."/>
            <person name="Anike F."/>
            <person name="Vuek A."/>
            <person name="Anishchenko I.M."/>
            <person name="Voigt K."/>
            <person name="de Hoog G.S."/>
            <person name="Smith M.E."/>
            <person name="Heitman J."/>
            <person name="Vilgalys R."/>
            <person name="Stajich J.E."/>
        </authorList>
    </citation>
    <scope>NUCLEOTIDE SEQUENCE [LARGE SCALE GENOMIC DNA]</scope>
    <source>
        <strain evidence="2 3">LSU 92-RS-03</strain>
    </source>
</reference>
<evidence type="ECO:0000313" key="3">
    <source>
        <dbReference type="Proteomes" id="UP000253551"/>
    </source>
</evidence>
<protein>
    <submittedName>
        <fullName evidence="2">Uncharacterized protein</fullName>
    </submittedName>
</protein>
<feature type="compositionally biased region" description="Basic and acidic residues" evidence="1">
    <location>
        <begin position="150"/>
        <end position="178"/>
    </location>
</feature>
<dbReference type="EMBL" id="PJQM01000309">
    <property type="protein sequence ID" value="RCI05764.1"/>
    <property type="molecule type" value="Genomic_DNA"/>
</dbReference>
<comment type="caution">
    <text evidence="2">The sequence shown here is derived from an EMBL/GenBank/DDBJ whole genome shotgun (WGS) entry which is preliminary data.</text>
</comment>
<proteinExistence type="predicted"/>
<keyword evidence="3" id="KW-1185">Reference proteome</keyword>
<sequence length="258" mass="30864">MQHKSHRESEERHKSSRKRSKHSESSRKEVQPIDEDDYFEKATEFRLWLKEHKDRYFDELNSKDARHYFKKFVKKWNRNELEGKYYKGLNSSQLDSSDVTRYKWSFAKSLDKMEMDTIRDSVDSMTSRNSGDDKLRESGKRRNVGPSLPDRVDREEEHERKLMERKYEAKRSKSRREAMLDEVAPKQEGREAMLLKKRALNAYHKRERSPDVELSEADLMGGDDFQSTLAAERRRTQARESRQAERREQRLAPIMKNG</sequence>
<dbReference type="Proteomes" id="UP000253551">
    <property type="component" value="Unassembled WGS sequence"/>
</dbReference>
<feature type="compositionally biased region" description="Basic and acidic residues" evidence="1">
    <location>
        <begin position="130"/>
        <end position="140"/>
    </location>
</feature>
<feature type="region of interest" description="Disordered" evidence="1">
    <location>
        <begin position="207"/>
        <end position="258"/>
    </location>
</feature>
<accession>A0A367KUC1</accession>
<dbReference type="PANTHER" id="PTHR34117:SF1">
    <property type="entry name" value="STYLE CELL-CYCLE INHIBITOR 1"/>
    <property type="match status" value="1"/>
</dbReference>
<feature type="compositionally biased region" description="Basic and acidic residues" evidence="1">
    <location>
        <begin position="231"/>
        <end position="250"/>
    </location>
</feature>
<dbReference type="OrthoDB" id="2139939at2759"/>
<organism evidence="2 3">
    <name type="scientific">Rhizopus stolonifer</name>
    <name type="common">Rhizopus nigricans</name>
    <dbReference type="NCBI Taxonomy" id="4846"/>
    <lineage>
        <taxon>Eukaryota</taxon>
        <taxon>Fungi</taxon>
        <taxon>Fungi incertae sedis</taxon>
        <taxon>Mucoromycota</taxon>
        <taxon>Mucoromycotina</taxon>
        <taxon>Mucoromycetes</taxon>
        <taxon>Mucorales</taxon>
        <taxon>Mucorineae</taxon>
        <taxon>Rhizopodaceae</taxon>
        <taxon>Rhizopus</taxon>
    </lineage>
</organism>
<feature type="region of interest" description="Disordered" evidence="1">
    <location>
        <begin position="120"/>
        <end position="178"/>
    </location>
</feature>
<dbReference type="PANTHER" id="PTHR34117">
    <property type="entry name" value="STYLE CELL-CYCLE INHIBITOR 1"/>
    <property type="match status" value="1"/>
</dbReference>
<name>A0A367KUC1_RHIST</name>
<feature type="compositionally biased region" description="Basic and acidic residues" evidence="1">
    <location>
        <begin position="22"/>
        <end position="31"/>
    </location>
</feature>
<evidence type="ECO:0000256" key="1">
    <source>
        <dbReference type="SAM" id="MobiDB-lite"/>
    </source>
</evidence>